<dbReference type="NCBIfam" id="TIGR01838">
    <property type="entry name" value="PHA_synth_I"/>
    <property type="match status" value="1"/>
</dbReference>
<dbReference type="PANTHER" id="PTHR36837">
    <property type="entry name" value="POLY(3-HYDROXYALKANOATE) POLYMERASE SUBUNIT PHAC"/>
    <property type="match status" value="1"/>
</dbReference>
<dbReference type="GO" id="GO:0042619">
    <property type="term" value="P:poly-hydroxybutyrate biosynthetic process"/>
    <property type="evidence" value="ECO:0007669"/>
    <property type="project" value="InterPro"/>
</dbReference>
<dbReference type="EMBL" id="CP059733">
    <property type="protein sequence ID" value="WDE07144.1"/>
    <property type="molecule type" value="Genomic_DNA"/>
</dbReference>
<dbReference type="Proteomes" id="UP000032352">
    <property type="component" value="Chromosome"/>
</dbReference>
<proteinExistence type="predicted"/>
<dbReference type="InterPro" id="IPR029058">
    <property type="entry name" value="AB_hydrolase_fold"/>
</dbReference>
<organism evidence="6 7">
    <name type="scientific">Thalassomonas viridans</name>
    <dbReference type="NCBI Taxonomy" id="137584"/>
    <lineage>
        <taxon>Bacteria</taxon>
        <taxon>Pseudomonadati</taxon>
        <taxon>Pseudomonadota</taxon>
        <taxon>Gammaproteobacteria</taxon>
        <taxon>Alteromonadales</taxon>
        <taxon>Colwelliaceae</taxon>
        <taxon>Thalassomonas</taxon>
    </lineage>
</organism>
<dbReference type="AlphaFoldDB" id="A0AAE9Z6Z1"/>
<evidence type="ECO:0000256" key="4">
    <source>
        <dbReference type="ARBA" id="ARBA00023315"/>
    </source>
</evidence>
<evidence type="ECO:0000259" key="5">
    <source>
        <dbReference type="Pfam" id="PF07167"/>
    </source>
</evidence>
<dbReference type="Pfam" id="PF07167">
    <property type="entry name" value="PhaC_N"/>
    <property type="match status" value="1"/>
</dbReference>
<dbReference type="GO" id="GO:0005737">
    <property type="term" value="C:cytoplasm"/>
    <property type="evidence" value="ECO:0007669"/>
    <property type="project" value="UniProtKB-SubCell"/>
</dbReference>
<dbReference type="InterPro" id="IPR051321">
    <property type="entry name" value="PHA/PHB_synthase"/>
</dbReference>
<protein>
    <submittedName>
        <fullName evidence="6">Class I poly(R)-hydroxyalkanoic acid synthase</fullName>
    </submittedName>
</protein>
<keyword evidence="7" id="KW-1185">Reference proteome</keyword>
<dbReference type="KEGG" id="tvd:SG34_009770"/>
<name>A0AAE9Z6Z1_9GAMM</name>
<dbReference type="PANTHER" id="PTHR36837:SF5">
    <property type="entry name" value="POLY-3-HYDROXYBUTYRATE SYNTHASE"/>
    <property type="match status" value="1"/>
</dbReference>
<dbReference type="RefSeq" id="WP_044841699.1">
    <property type="nucleotide sequence ID" value="NZ_CP059733.1"/>
</dbReference>
<sequence length="584" mass="65523">MGSGKAVGQDFIQYLNDETSKMLANFSSTETKQAIDDFSRQWFKLTQDAIKDPASWLSLVEQYQQQHMKLWTALVGGQPSSAAESARQLGASMEQYQNNPVFEYIKQSYLMTSKLLNETAANAGLDDAEQEKLVFYTRQFIDAMSPDNFAMTNPDVIKEAVETNGQSLVNGLNNLLSDMDKGRISMTDESAFVLGENLAVTEGAVVYENELFQLIHYKPLTKQVYQQPVLIVPPCINKYYILDLQKHNSFVRYCLEQEQNTFLISWVNPDKTQGGLSWDDYVELGVINAVNRVKEITGRESLHALSWCVGGTLLACAQAVLTDRKDKSVASATFLTTLVDFEEPGDISVFIDPQQIESLLAQAKQKGVLSGRNLAVAFNMLRANDLIWSYVVRNYLKGKQPAPFDILYWNGDSTNLPYEMYRFYITQMYLENNLSKPNALNICGSDIDLGNIDIPCYFLSTIGDHIAPWQSTYKGMELFGGNKEFVLGASGHVAGVINPVSKNRRHYWIDGNQEQGAEHWLATAEKKEGSWWSHWSGWVKKSAGKKIPAPEPGSKQYPVIEAAPGRYVKVKLEDLDNPPLNEAV</sequence>
<comment type="subcellular location">
    <subcellularLocation>
        <location evidence="1">Cytoplasm</location>
    </subcellularLocation>
</comment>
<evidence type="ECO:0000313" key="7">
    <source>
        <dbReference type="Proteomes" id="UP000032352"/>
    </source>
</evidence>
<reference evidence="6 7" key="2">
    <citation type="journal article" date="2022" name="Mar. Drugs">
        <title>Bioassay-Guided Fractionation Leads to the Detection of Cholic Acid Generated by the Rare Thalassomonas sp.</title>
        <authorList>
            <person name="Pheiffer F."/>
            <person name="Schneider Y.K."/>
            <person name="Hansen E.H."/>
            <person name="Andersen J.H."/>
            <person name="Isaksson J."/>
            <person name="Busche T."/>
            <person name="R C."/>
            <person name="Kalinowski J."/>
            <person name="Zyl L.V."/>
            <person name="Trindade M."/>
        </authorList>
    </citation>
    <scope>NUCLEOTIDE SEQUENCE [LARGE SCALE GENOMIC DNA]</scope>
    <source>
        <strain evidence="6 7">XOM25</strain>
    </source>
</reference>
<dbReference type="InterPro" id="IPR010963">
    <property type="entry name" value="PHA_synth_I"/>
</dbReference>
<evidence type="ECO:0000256" key="2">
    <source>
        <dbReference type="ARBA" id="ARBA00022490"/>
    </source>
</evidence>
<gene>
    <name evidence="6" type="primary">phaC</name>
    <name evidence="6" type="ORF">SG34_009770</name>
</gene>
<evidence type="ECO:0000256" key="3">
    <source>
        <dbReference type="ARBA" id="ARBA00022679"/>
    </source>
</evidence>
<dbReference type="GO" id="GO:0016746">
    <property type="term" value="F:acyltransferase activity"/>
    <property type="evidence" value="ECO:0007669"/>
    <property type="project" value="UniProtKB-KW"/>
</dbReference>
<dbReference type="SUPFAM" id="SSF53474">
    <property type="entry name" value="alpha/beta-Hydrolases"/>
    <property type="match status" value="1"/>
</dbReference>
<feature type="domain" description="Poly-beta-hydroxybutyrate polymerase N-terminal" evidence="5">
    <location>
        <begin position="94"/>
        <end position="254"/>
    </location>
</feature>
<keyword evidence="2" id="KW-0963">Cytoplasm</keyword>
<keyword evidence="3" id="KW-0808">Transferase</keyword>
<evidence type="ECO:0000256" key="1">
    <source>
        <dbReference type="ARBA" id="ARBA00004496"/>
    </source>
</evidence>
<accession>A0AAE9Z6Z1</accession>
<dbReference type="InterPro" id="IPR010941">
    <property type="entry name" value="PhaC_N"/>
</dbReference>
<evidence type="ECO:0000313" key="6">
    <source>
        <dbReference type="EMBL" id="WDE07144.1"/>
    </source>
</evidence>
<keyword evidence="4" id="KW-0012">Acyltransferase</keyword>
<reference evidence="6 7" key="1">
    <citation type="journal article" date="2015" name="Genome Announc.">
        <title>Draft Genome Sequences of Marine Isolates of Thalassomonas viridans and Thalassomonas actiniarum.</title>
        <authorList>
            <person name="Olonade I."/>
            <person name="van Zyl L.J."/>
            <person name="Trindade M."/>
        </authorList>
    </citation>
    <scope>NUCLEOTIDE SEQUENCE [LARGE SCALE GENOMIC DNA]</scope>
    <source>
        <strain evidence="6 7">XOM25</strain>
    </source>
</reference>